<dbReference type="PANTHER" id="PTHR43669:SF3">
    <property type="entry name" value="ALCOHOL DEHYDROGENASE, PUTATIVE (AFU_ORTHOLOGUE AFUA_3G03445)-RELATED"/>
    <property type="match status" value="1"/>
</dbReference>
<reference evidence="3 4" key="1">
    <citation type="submission" date="2020-03" db="EMBL/GenBank/DDBJ databases">
        <authorList>
            <consortium name="Genoscope - CEA"/>
            <person name="William W."/>
        </authorList>
    </citation>
    <scope>NUCLEOTIDE SEQUENCE [LARGE SCALE GENOMIC DNA]</scope>
    <source>
        <strain evidence="4">DSM 16959</strain>
    </source>
</reference>
<dbReference type="KEGG" id="doe:DENOEST_3731"/>
<dbReference type="Proteomes" id="UP000515733">
    <property type="component" value="Chromosome"/>
</dbReference>
<dbReference type="Gene3D" id="3.40.50.720">
    <property type="entry name" value="NAD(P)-binding Rossmann-like Domain"/>
    <property type="match status" value="1"/>
</dbReference>
<evidence type="ECO:0000313" key="4">
    <source>
        <dbReference type="Proteomes" id="UP000515733"/>
    </source>
</evidence>
<keyword evidence="4" id="KW-1185">Reference proteome</keyword>
<name>A0A6S6Y2X1_9PROT</name>
<dbReference type="SUPFAM" id="SSF51735">
    <property type="entry name" value="NAD(P)-binding Rossmann-fold domains"/>
    <property type="match status" value="1"/>
</dbReference>
<dbReference type="EMBL" id="LR778301">
    <property type="protein sequence ID" value="CAB1370885.1"/>
    <property type="molecule type" value="Genomic_DNA"/>
</dbReference>
<dbReference type="CDD" id="cd05233">
    <property type="entry name" value="SDR_c"/>
    <property type="match status" value="1"/>
</dbReference>
<keyword evidence="2" id="KW-0560">Oxidoreductase</keyword>
<gene>
    <name evidence="3" type="ORF">DENOEST_3731</name>
</gene>
<dbReference type="OrthoDB" id="8793699at2"/>
<organism evidence="3 4">
    <name type="scientific">Denitratisoma oestradiolicum</name>
    <dbReference type="NCBI Taxonomy" id="311182"/>
    <lineage>
        <taxon>Bacteria</taxon>
        <taxon>Pseudomonadati</taxon>
        <taxon>Pseudomonadota</taxon>
        <taxon>Betaproteobacteria</taxon>
        <taxon>Nitrosomonadales</taxon>
        <taxon>Sterolibacteriaceae</taxon>
        <taxon>Denitratisoma</taxon>
    </lineage>
</organism>
<protein>
    <recommendedName>
        <fullName evidence="5">SDR family oxidoreductase</fullName>
    </recommendedName>
</protein>
<dbReference type="InterPro" id="IPR036291">
    <property type="entry name" value="NAD(P)-bd_dom_sf"/>
</dbReference>
<dbReference type="InterPro" id="IPR002347">
    <property type="entry name" value="SDR_fam"/>
</dbReference>
<dbReference type="RefSeq" id="WP_145770468.1">
    <property type="nucleotide sequence ID" value="NZ_LR778301.1"/>
</dbReference>
<evidence type="ECO:0000256" key="1">
    <source>
        <dbReference type="ARBA" id="ARBA00006484"/>
    </source>
</evidence>
<evidence type="ECO:0008006" key="5">
    <source>
        <dbReference type="Google" id="ProtNLM"/>
    </source>
</evidence>
<dbReference type="Pfam" id="PF00106">
    <property type="entry name" value="adh_short"/>
    <property type="match status" value="2"/>
</dbReference>
<proteinExistence type="inferred from homology"/>
<evidence type="ECO:0000313" key="3">
    <source>
        <dbReference type="EMBL" id="CAB1370885.1"/>
    </source>
</evidence>
<comment type="similarity">
    <text evidence="1">Belongs to the short-chain dehydrogenases/reductases (SDR) family.</text>
</comment>
<dbReference type="GO" id="GO:0016491">
    <property type="term" value="F:oxidoreductase activity"/>
    <property type="evidence" value="ECO:0007669"/>
    <property type="project" value="UniProtKB-KW"/>
</dbReference>
<evidence type="ECO:0000256" key="2">
    <source>
        <dbReference type="ARBA" id="ARBA00023002"/>
    </source>
</evidence>
<dbReference type="PRINTS" id="PR00081">
    <property type="entry name" value="GDHRDH"/>
</dbReference>
<dbReference type="PANTHER" id="PTHR43669">
    <property type="entry name" value="5-KETO-D-GLUCONATE 5-REDUCTASE"/>
    <property type="match status" value="1"/>
</dbReference>
<sequence>MRKVAIVTGATRGIGKAAAISLAREGFDVVITGRTVKEGEGTATMPYAADGQQVAVPGSLETTAAAIRALGREALPVVMDVLDRSTMDAVVEQTLAQWGRIDLLLNNALYQGPGLMFAFADFSFDQLEKSVLGNLVNQAYLARLVLPVMIKQGGGTYISLSSNAAVSPPPAPPGKGGWGFVYGAPKSGFHRIAEFIHVEHAKDGIRAFNVEPGYTVTEATVAMFGAESAADFNRHATTPETTGDVVAWLATRPEANELAGTLIGSPGFFKSRGITYGNTD</sequence>
<accession>A0A6S6Y2X1</accession>
<dbReference type="AlphaFoldDB" id="A0A6S6Y2X1"/>